<dbReference type="Gene3D" id="3.20.20.100">
    <property type="entry name" value="NADP-dependent oxidoreductase domain"/>
    <property type="match status" value="1"/>
</dbReference>
<dbReference type="SUPFAM" id="SSF51430">
    <property type="entry name" value="NAD(P)-linked oxidoreductase"/>
    <property type="match status" value="1"/>
</dbReference>
<evidence type="ECO:0000313" key="2">
    <source>
        <dbReference type="EMBL" id="MBA1275969.1"/>
    </source>
</evidence>
<evidence type="ECO:0000313" key="3">
    <source>
        <dbReference type="Proteomes" id="UP000786387"/>
    </source>
</evidence>
<comment type="caution">
    <text evidence="2">The sequence shown here is derived from an EMBL/GenBank/DDBJ whole genome shotgun (WGS) entry which is preliminary data.</text>
</comment>
<sequence length="327" mass="36029">MRITLPRLGFGGAPLGNMFKPLDEPTADATLAAAWEAGIRYYDTSPHYGAGLSEQRFGRLLADKRRDDYVLSTKVGRLLQPADKPDNAPPFVDELPNHRILDYSADGARRSIEASLERLGVDRIDVVYIHDVSEDQHGPQWTEYFEQAMKGAAKALIQMREEGTIRGWGLGVNLVEPCRMALEQSDPDVFLLAGRYSLLDHREALDTLFPQCVERGVGIVVGGPFNSGVLAGGQNYDYAEAPEEIRRKTAEIEAVCQRFGVDMRAAALQFCLAHPAVLAAIPGTSNPKRPAQYVQQFEAAIAAEFWQSLKEENLLPVDVPVPEGRPA</sequence>
<dbReference type="InterPro" id="IPR023210">
    <property type="entry name" value="NADP_OxRdtase_dom"/>
</dbReference>
<dbReference type="PANTHER" id="PTHR42686">
    <property type="entry name" value="GH17980P-RELATED"/>
    <property type="match status" value="1"/>
</dbReference>
<dbReference type="InterPro" id="IPR020471">
    <property type="entry name" value="AKR"/>
</dbReference>
<organism evidence="2 3">
    <name type="scientific">Stutzerimonas azotifigens</name>
    <dbReference type="NCBI Taxonomy" id="291995"/>
    <lineage>
        <taxon>Bacteria</taxon>
        <taxon>Pseudomonadati</taxon>
        <taxon>Pseudomonadota</taxon>
        <taxon>Gammaproteobacteria</taxon>
        <taxon>Pseudomonadales</taxon>
        <taxon>Pseudomonadaceae</taxon>
        <taxon>Stutzerimonas</taxon>
    </lineage>
</organism>
<dbReference type="CDD" id="cd19152">
    <property type="entry name" value="AKR_AKR15A"/>
    <property type="match status" value="1"/>
</dbReference>
<reference evidence="2 3" key="1">
    <citation type="submission" date="2020-02" db="EMBL/GenBank/DDBJ databases">
        <title>Synteny-based analysis reveals conserved mechanism for high triclosan tolerance in Pseudomonas, as well as instances of horizontal transfer.</title>
        <authorList>
            <person name="Mcfarland A.G."/>
            <person name="Bertucci H.K."/>
            <person name="Litmann E."/>
            <person name="Shen J."/>
            <person name="Huttenhower C."/>
            <person name="Hartmann E.M."/>
        </authorList>
    </citation>
    <scope>NUCLEOTIDE SEQUENCE [LARGE SCALE GENOMIC DNA]</scope>
    <source>
        <strain evidence="2 3">115A1</strain>
    </source>
</reference>
<accession>A0ABR5Z6V1</accession>
<dbReference type="EMBL" id="JAAMRF010000014">
    <property type="protein sequence ID" value="MBA1275969.1"/>
    <property type="molecule type" value="Genomic_DNA"/>
</dbReference>
<dbReference type="PANTHER" id="PTHR42686:SF1">
    <property type="entry name" value="GH17980P-RELATED"/>
    <property type="match status" value="1"/>
</dbReference>
<protein>
    <submittedName>
        <fullName evidence="2">Aldo/keto reductase</fullName>
    </submittedName>
</protein>
<evidence type="ECO:0000259" key="1">
    <source>
        <dbReference type="Pfam" id="PF00248"/>
    </source>
</evidence>
<name>A0ABR5Z6V1_9GAMM</name>
<dbReference type="Proteomes" id="UP000786387">
    <property type="component" value="Unassembled WGS sequence"/>
</dbReference>
<dbReference type="RefSeq" id="WP_181073133.1">
    <property type="nucleotide sequence ID" value="NZ_JAAMRF010000014.1"/>
</dbReference>
<keyword evidence="3" id="KW-1185">Reference proteome</keyword>
<gene>
    <name evidence="2" type="ORF">G7026_21725</name>
</gene>
<dbReference type="Pfam" id="PF00248">
    <property type="entry name" value="Aldo_ket_red"/>
    <property type="match status" value="1"/>
</dbReference>
<dbReference type="InterPro" id="IPR036812">
    <property type="entry name" value="NAD(P)_OxRdtase_dom_sf"/>
</dbReference>
<proteinExistence type="predicted"/>
<feature type="domain" description="NADP-dependent oxidoreductase" evidence="1">
    <location>
        <begin position="7"/>
        <end position="311"/>
    </location>
</feature>